<dbReference type="RefSeq" id="WP_380819445.1">
    <property type="nucleotide sequence ID" value="NZ_JBHTJN010000008.1"/>
</dbReference>
<dbReference type="SUPFAM" id="SSF46689">
    <property type="entry name" value="Homeodomain-like"/>
    <property type="match status" value="1"/>
</dbReference>
<dbReference type="InterPro" id="IPR054422">
    <property type="entry name" value="TetR-like_HI_0893_C"/>
</dbReference>
<name>A0ABW3I7L5_9PAST</name>
<comment type="caution">
    <text evidence="4">The sequence shown here is derived from an EMBL/GenBank/DDBJ whole genome shotgun (WGS) entry which is preliminary data.</text>
</comment>
<proteinExistence type="predicted"/>
<evidence type="ECO:0000313" key="5">
    <source>
        <dbReference type="Proteomes" id="UP001596996"/>
    </source>
</evidence>
<dbReference type="Gene3D" id="1.10.357.10">
    <property type="entry name" value="Tetracycline Repressor, domain 2"/>
    <property type="match status" value="1"/>
</dbReference>
<evidence type="ECO:0000256" key="2">
    <source>
        <dbReference type="PROSITE-ProRule" id="PRU00335"/>
    </source>
</evidence>
<dbReference type="EMBL" id="JBHTJN010000008">
    <property type="protein sequence ID" value="MFD0965938.1"/>
    <property type="molecule type" value="Genomic_DNA"/>
</dbReference>
<keyword evidence="5" id="KW-1185">Reference proteome</keyword>
<dbReference type="Proteomes" id="UP001596996">
    <property type="component" value="Unassembled WGS sequence"/>
</dbReference>
<gene>
    <name evidence="4" type="ORF">ACFQ02_03610</name>
</gene>
<dbReference type="InterPro" id="IPR050109">
    <property type="entry name" value="HTH-type_TetR-like_transc_reg"/>
</dbReference>
<dbReference type="PRINTS" id="PR00455">
    <property type="entry name" value="HTHTETR"/>
</dbReference>
<organism evidence="4 5">
    <name type="scientific">Seminibacterium arietis</name>
    <dbReference type="NCBI Taxonomy" id="1173502"/>
    <lineage>
        <taxon>Bacteria</taxon>
        <taxon>Pseudomonadati</taxon>
        <taxon>Pseudomonadota</taxon>
        <taxon>Gammaproteobacteria</taxon>
        <taxon>Pasteurellales</taxon>
        <taxon>Pasteurellaceae</taxon>
        <taxon>Seminibacterium</taxon>
    </lineage>
</organism>
<keyword evidence="1 2" id="KW-0238">DNA-binding</keyword>
<feature type="domain" description="HTH tetR-type" evidence="3">
    <location>
        <begin position="6"/>
        <end position="66"/>
    </location>
</feature>
<reference evidence="5" key="1">
    <citation type="journal article" date="2019" name="Int. J. Syst. Evol. Microbiol.">
        <title>The Global Catalogue of Microorganisms (GCM) 10K type strain sequencing project: providing services to taxonomists for standard genome sequencing and annotation.</title>
        <authorList>
            <consortium name="The Broad Institute Genomics Platform"/>
            <consortium name="The Broad Institute Genome Sequencing Center for Infectious Disease"/>
            <person name="Wu L."/>
            <person name="Ma J."/>
        </authorList>
    </citation>
    <scope>NUCLEOTIDE SEQUENCE [LARGE SCALE GENOMIC DNA]</scope>
    <source>
        <strain evidence="5">CCUG 61707</strain>
    </source>
</reference>
<evidence type="ECO:0000256" key="1">
    <source>
        <dbReference type="ARBA" id="ARBA00023125"/>
    </source>
</evidence>
<dbReference type="PANTHER" id="PTHR30055">
    <property type="entry name" value="HTH-TYPE TRANSCRIPTIONAL REGULATOR RUTR"/>
    <property type="match status" value="1"/>
</dbReference>
<protein>
    <submittedName>
        <fullName evidence="4">TetR/AcrR family transcriptional regulator</fullName>
    </submittedName>
</protein>
<evidence type="ECO:0000259" key="3">
    <source>
        <dbReference type="PROSITE" id="PS50977"/>
    </source>
</evidence>
<evidence type="ECO:0000313" key="4">
    <source>
        <dbReference type="EMBL" id="MFD0965938.1"/>
    </source>
</evidence>
<dbReference type="InterPro" id="IPR023772">
    <property type="entry name" value="DNA-bd_HTH_TetR-type_CS"/>
</dbReference>
<dbReference type="InterPro" id="IPR009057">
    <property type="entry name" value="Homeodomain-like_sf"/>
</dbReference>
<sequence>MYQSETKMTNQIFNATERLMASEGLHSLSMHKIAKEANISPGTIYIYFKNKDELLRRFARQIFVLFSETLGKNYDESLSFFEQYRRMWWNIWHLLKENPIIVVNMSQYKSLPAFHETYMEHIKQREKDFWGLFCQRGHEAGVLCDLSPELLFSLGLKSAINLALQQLMFNQTLSDQVLETVIERTWRSIQK</sequence>
<feature type="DNA-binding region" description="H-T-H motif" evidence="2">
    <location>
        <begin position="29"/>
        <end position="48"/>
    </location>
</feature>
<dbReference type="PANTHER" id="PTHR30055:SF207">
    <property type="entry name" value="HTH-TYPE TRANSCRIPTIONAL REPRESSOR FATR"/>
    <property type="match status" value="1"/>
</dbReference>
<dbReference type="Pfam" id="PF00440">
    <property type="entry name" value="TetR_N"/>
    <property type="match status" value="1"/>
</dbReference>
<dbReference type="PROSITE" id="PS50977">
    <property type="entry name" value="HTH_TETR_2"/>
    <property type="match status" value="1"/>
</dbReference>
<dbReference type="PROSITE" id="PS01081">
    <property type="entry name" value="HTH_TETR_1"/>
    <property type="match status" value="1"/>
</dbReference>
<dbReference type="InterPro" id="IPR001647">
    <property type="entry name" value="HTH_TetR"/>
</dbReference>
<dbReference type="Pfam" id="PF22604">
    <property type="entry name" value="TetR_HI_0893_C"/>
    <property type="match status" value="1"/>
</dbReference>
<accession>A0ABW3I7L5</accession>